<organism evidence="2">
    <name type="scientific">Fusarium oxysporum f. sp. pisi HDV247</name>
    <dbReference type="NCBI Taxonomy" id="1080344"/>
    <lineage>
        <taxon>Eukaryota</taxon>
        <taxon>Fungi</taxon>
        <taxon>Dikarya</taxon>
        <taxon>Ascomycota</taxon>
        <taxon>Pezizomycotina</taxon>
        <taxon>Sordariomycetes</taxon>
        <taxon>Hypocreomycetidae</taxon>
        <taxon>Hypocreales</taxon>
        <taxon>Nectriaceae</taxon>
        <taxon>Fusarium</taxon>
        <taxon>Fusarium oxysporum species complex</taxon>
    </lineage>
</organism>
<sequence>MMKNLGAIVARVARMNGWRFVSSTSWSEFDNSIVQNVRNAYMVVVEEALQVILAVENIMHAFVCGGVGSIAAAVFHGFFTRFCRI</sequence>
<evidence type="ECO:0000313" key="2">
    <source>
        <dbReference type="EMBL" id="EXA35218.1"/>
    </source>
</evidence>
<keyword evidence="1" id="KW-0472">Membrane</keyword>
<feature type="transmembrane region" description="Helical" evidence="1">
    <location>
        <begin position="58"/>
        <end position="79"/>
    </location>
</feature>
<reference evidence="2" key="2">
    <citation type="submission" date="2012-05" db="EMBL/GenBank/DDBJ databases">
        <title>Annotation of the Genome Sequence of Fusarium oxysporum HDV247.</title>
        <authorList>
            <consortium name="The Broad Institute Genomics Platform"/>
            <person name="Ma L.-J."/>
            <person name="Corby-Kistler H."/>
            <person name="Broz K."/>
            <person name="Gale L.R."/>
            <person name="Jonkers W."/>
            <person name="O'Donnell K."/>
            <person name="Ploetz R."/>
            <person name="Steinberg C."/>
            <person name="Schwartz D.C."/>
            <person name="VanEtten H."/>
            <person name="Zhou S."/>
            <person name="Young S.K."/>
            <person name="Zeng Q."/>
            <person name="Gargeya S."/>
            <person name="Fitzgerald M."/>
            <person name="Abouelleil A."/>
            <person name="Alvarado L."/>
            <person name="Chapman S.B."/>
            <person name="Gainer-Dewar J."/>
            <person name="Goldberg J."/>
            <person name="Griggs A."/>
            <person name="Gujja S."/>
            <person name="Hansen M."/>
            <person name="Howarth C."/>
            <person name="Imamovic A."/>
            <person name="Ireland A."/>
            <person name="Larimer J."/>
            <person name="McCowan C."/>
            <person name="Murphy C."/>
            <person name="Pearson M."/>
            <person name="Poon T.W."/>
            <person name="Priest M."/>
            <person name="Roberts A."/>
            <person name="Saif S."/>
            <person name="Shea T."/>
            <person name="Sykes S."/>
            <person name="Wortman J."/>
            <person name="Nusbaum C."/>
            <person name="Birren B."/>
        </authorList>
    </citation>
    <scope>NUCLEOTIDE SEQUENCE</scope>
    <source>
        <strain evidence="2">HDV247</strain>
    </source>
</reference>
<dbReference type="AlphaFoldDB" id="W9NR09"/>
<reference evidence="2" key="1">
    <citation type="submission" date="2011-10" db="EMBL/GenBank/DDBJ databases">
        <title>The Genome Sequence of Fusarium oxysporum HDV247.</title>
        <authorList>
            <consortium name="The Broad Institute Genome Sequencing Platform"/>
            <person name="Ma L.-J."/>
            <person name="Gale L.R."/>
            <person name="Schwartz D.C."/>
            <person name="Zhou S."/>
            <person name="Corby-Kistler H."/>
            <person name="Young S.K."/>
            <person name="Zeng Q."/>
            <person name="Gargeya S."/>
            <person name="Fitzgerald M."/>
            <person name="Haas B."/>
            <person name="Abouelleil A."/>
            <person name="Alvarado L."/>
            <person name="Arachchi H.M."/>
            <person name="Berlin A."/>
            <person name="Brown A."/>
            <person name="Chapman S.B."/>
            <person name="Chen Z."/>
            <person name="Dunbar C."/>
            <person name="Freedman E."/>
            <person name="Gearin G."/>
            <person name="Goldberg J."/>
            <person name="Griggs A."/>
            <person name="Gujja S."/>
            <person name="Heiman D."/>
            <person name="Howarth C."/>
            <person name="Larson L."/>
            <person name="Lui A."/>
            <person name="MacDonald P.J.P."/>
            <person name="Montmayeur A."/>
            <person name="Murphy C."/>
            <person name="Neiman D."/>
            <person name="Pearson M."/>
            <person name="Priest M."/>
            <person name="Roberts A."/>
            <person name="Saif S."/>
            <person name="Shea T."/>
            <person name="Shenoy N."/>
            <person name="Sisk P."/>
            <person name="Stolte C."/>
            <person name="Sykes S."/>
            <person name="Wortman J."/>
            <person name="Nusbaum C."/>
            <person name="Birren B."/>
        </authorList>
    </citation>
    <scope>NUCLEOTIDE SEQUENCE [LARGE SCALE GENOMIC DNA]</scope>
    <source>
        <strain evidence="2">HDV247</strain>
    </source>
</reference>
<dbReference type="HOGENOM" id="CLU_2740120_0_0_1"/>
<proteinExistence type="predicted"/>
<dbReference type="GO" id="GO:0016829">
    <property type="term" value="F:lyase activity"/>
    <property type="evidence" value="ECO:0007669"/>
    <property type="project" value="UniProtKB-KW"/>
</dbReference>
<protein>
    <submittedName>
        <fullName evidence="2">Diaminopropionate ammonia-lyase</fullName>
    </submittedName>
</protein>
<keyword evidence="1" id="KW-1133">Transmembrane helix</keyword>
<keyword evidence="1" id="KW-0812">Transmembrane</keyword>
<dbReference type="EMBL" id="JH650979">
    <property type="protein sequence ID" value="EXA35218.1"/>
    <property type="molecule type" value="Genomic_DNA"/>
</dbReference>
<name>W9NR09_FUSOX</name>
<accession>W9NR09</accession>
<dbReference type="OrthoDB" id="10059875at2759"/>
<keyword evidence="2" id="KW-0456">Lyase</keyword>
<dbReference type="Proteomes" id="UP000030751">
    <property type="component" value="Unassembled WGS sequence"/>
</dbReference>
<gene>
    <name evidence="2" type="ORF">FOVG_13979</name>
</gene>
<evidence type="ECO:0000256" key="1">
    <source>
        <dbReference type="SAM" id="Phobius"/>
    </source>
</evidence>